<dbReference type="PANTHER" id="PTHR43228:SF1">
    <property type="entry name" value="TWO-COMPONENT RESPONSE REGULATOR ARR22"/>
    <property type="match status" value="1"/>
</dbReference>
<evidence type="ECO:0000313" key="6">
    <source>
        <dbReference type="Proteomes" id="UP000533476"/>
    </source>
</evidence>
<dbReference type="Gene3D" id="3.40.50.2300">
    <property type="match status" value="1"/>
</dbReference>
<name>A0A7Y0L7T7_9FIRM</name>
<evidence type="ECO:0000256" key="3">
    <source>
        <dbReference type="PROSITE-ProRule" id="PRU00169"/>
    </source>
</evidence>
<dbReference type="InterPro" id="IPR011006">
    <property type="entry name" value="CheY-like_superfamily"/>
</dbReference>
<organism evidence="5 6">
    <name type="scientific">Sulfobacillus harzensis</name>
    <dbReference type="NCBI Taxonomy" id="2729629"/>
    <lineage>
        <taxon>Bacteria</taxon>
        <taxon>Bacillati</taxon>
        <taxon>Bacillota</taxon>
        <taxon>Clostridia</taxon>
        <taxon>Eubacteriales</taxon>
        <taxon>Clostridiales Family XVII. Incertae Sedis</taxon>
        <taxon>Sulfobacillus</taxon>
    </lineage>
</organism>
<keyword evidence="3" id="KW-0597">Phosphoprotein</keyword>
<dbReference type="GO" id="GO:0000160">
    <property type="term" value="P:phosphorelay signal transduction system"/>
    <property type="evidence" value="ECO:0007669"/>
    <property type="project" value="InterPro"/>
</dbReference>
<accession>A0A7Y0L7T7</accession>
<evidence type="ECO:0000259" key="4">
    <source>
        <dbReference type="PROSITE" id="PS50110"/>
    </source>
</evidence>
<dbReference type="RefSeq" id="WP_169102390.1">
    <property type="nucleotide sequence ID" value="NZ_JABBVZ010000102.1"/>
</dbReference>
<feature type="modified residue" description="4-aspartylphosphate" evidence="3">
    <location>
        <position position="51"/>
    </location>
</feature>
<proteinExistence type="predicted"/>
<dbReference type="PROSITE" id="PS50110">
    <property type="entry name" value="RESPONSE_REGULATORY"/>
    <property type="match status" value="1"/>
</dbReference>
<dbReference type="InterPro" id="IPR052048">
    <property type="entry name" value="ST_Response_Regulator"/>
</dbReference>
<dbReference type="EMBL" id="JABBVZ010000102">
    <property type="protein sequence ID" value="NMP24341.1"/>
    <property type="molecule type" value="Genomic_DNA"/>
</dbReference>
<evidence type="ECO:0000256" key="2">
    <source>
        <dbReference type="ARBA" id="ARBA00024867"/>
    </source>
</evidence>
<sequence>MRILIADDAAFMRSRLRKMLEQAGHTVIEAASGAQAVALYGEHHPDGVLMDITMPDMDGIAATQAICQTDPTARIVMVSALGQQAMMVAALQAGAKDFVVKPYEPDRIMQVLAKWF</sequence>
<dbReference type="Proteomes" id="UP000533476">
    <property type="component" value="Unassembled WGS sequence"/>
</dbReference>
<comment type="function">
    <text evidence="2">May play the central regulatory role in sporulation. It may be an element of the effector pathway responsible for the activation of sporulation genes in response to nutritional stress. Spo0A may act in concert with spo0H (a sigma factor) to control the expression of some genes that are critical to the sporulation process.</text>
</comment>
<gene>
    <name evidence="5" type="ORF">HIJ39_18585</name>
</gene>
<protein>
    <recommendedName>
        <fullName evidence="1">Stage 0 sporulation protein A homolog</fullName>
    </recommendedName>
</protein>
<dbReference type="InterPro" id="IPR001789">
    <property type="entry name" value="Sig_transdc_resp-reg_receiver"/>
</dbReference>
<reference evidence="5 6" key="1">
    <citation type="submission" date="2020-04" db="EMBL/GenBank/DDBJ databases">
        <authorList>
            <person name="Zhang R."/>
            <person name="Schippers A."/>
        </authorList>
    </citation>
    <scope>NUCLEOTIDE SEQUENCE [LARGE SCALE GENOMIC DNA]</scope>
    <source>
        <strain evidence="5 6">DSM 109850</strain>
    </source>
</reference>
<comment type="caution">
    <text evidence="5">The sequence shown here is derived from an EMBL/GenBank/DDBJ whole genome shotgun (WGS) entry which is preliminary data.</text>
</comment>
<dbReference type="Pfam" id="PF00072">
    <property type="entry name" value="Response_reg"/>
    <property type="match status" value="1"/>
</dbReference>
<dbReference type="AlphaFoldDB" id="A0A7Y0L7T7"/>
<feature type="domain" description="Response regulatory" evidence="4">
    <location>
        <begin position="2"/>
        <end position="116"/>
    </location>
</feature>
<keyword evidence="6" id="KW-1185">Reference proteome</keyword>
<evidence type="ECO:0000313" key="5">
    <source>
        <dbReference type="EMBL" id="NMP24341.1"/>
    </source>
</evidence>
<dbReference type="PANTHER" id="PTHR43228">
    <property type="entry name" value="TWO-COMPONENT RESPONSE REGULATOR"/>
    <property type="match status" value="1"/>
</dbReference>
<dbReference type="SUPFAM" id="SSF52172">
    <property type="entry name" value="CheY-like"/>
    <property type="match status" value="1"/>
</dbReference>
<evidence type="ECO:0000256" key="1">
    <source>
        <dbReference type="ARBA" id="ARBA00018672"/>
    </source>
</evidence>
<dbReference type="SMART" id="SM00448">
    <property type="entry name" value="REC"/>
    <property type="match status" value="1"/>
</dbReference>